<feature type="region of interest" description="Disordered" evidence="1">
    <location>
        <begin position="486"/>
        <end position="563"/>
    </location>
</feature>
<organism evidence="3 4">
    <name type="scientific">Rhodotorula taiwanensis</name>
    <dbReference type="NCBI Taxonomy" id="741276"/>
    <lineage>
        <taxon>Eukaryota</taxon>
        <taxon>Fungi</taxon>
        <taxon>Dikarya</taxon>
        <taxon>Basidiomycota</taxon>
        <taxon>Pucciniomycotina</taxon>
        <taxon>Microbotryomycetes</taxon>
        <taxon>Sporidiobolales</taxon>
        <taxon>Sporidiobolaceae</taxon>
        <taxon>Rhodotorula</taxon>
    </lineage>
</organism>
<dbReference type="InterPro" id="IPR057511">
    <property type="entry name" value="WH_GDS1"/>
</dbReference>
<feature type="compositionally biased region" description="Low complexity" evidence="1">
    <location>
        <begin position="30"/>
        <end position="44"/>
    </location>
</feature>
<evidence type="ECO:0000313" key="4">
    <source>
        <dbReference type="Proteomes" id="UP000237144"/>
    </source>
</evidence>
<dbReference type="Proteomes" id="UP000237144">
    <property type="component" value="Unassembled WGS sequence"/>
</dbReference>
<feature type="region of interest" description="Disordered" evidence="1">
    <location>
        <begin position="652"/>
        <end position="706"/>
    </location>
</feature>
<feature type="region of interest" description="Disordered" evidence="1">
    <location>
        <begin position="1295"/>
        <end position="1316"/>
    </location>
</feature>
<feature type="compositionally biased region" description="Low complexity" evidence="1">
    <location>
        <begin position="443"/>
        <end position="470"/>
    </location>
</feature>
<feature type="compositionally biased region" description="Polar residues" evidence="1">
    <location>
        <begin position="781"/>
        <end position="790"/>
    </location>
</feature>
<keyword evidence="4" id="KW-1185">Reference proteome</keyword>
<name>A0A2S5B0A9_9BASI</name>
<proteinExistence type="predicted"/>
<feature type="region of interest" description="Disordered" evidence="1">
    <location>
        <begin position="215"/>
        <end position="236"/>
    </location>
</feature>
<feature type="region of interest" description="Disordered" evidence="1">
    <location>
        <begin position="1"/>
        <end position="179"/>
    </location>
</feature>
<feature type="compositionally biased region" description="Low complexity" evidence="1">
    <location>
        <begin position="684"/>
        <end position="696"/>
    </location>
</feature>
<evidence type="ECO:0000259" key="2">
    <source>
        <dbReference type="PROSITE" id="PS51299"/>
    </source>
</evidence>
<feature type="compositionally biased region" description="Acidic residues" evidence="1">
    <location>
        <begin position="1366"/>
        <end position="1387"/>
    </location>
</feature>
<reference evidence="3 4" key="1">
    <citation type="journal article" date="2018" name="Front. Microbiol.">
        <title>Prospects for Fungal Bioremediation of Acidic Radioactive Waste Sites: Characterization and Genome Sequence of Rhodotorula taiwanensis MD1149.</title>
        <authorList>
            <person name="Tkavc R."/>
            <person name="Matrosova V.Y."/>
            <person name="Grichenko O.E."/>
            <person name="Gostincar C."/>
            <person name="Volpe R.P."/>
            <person name="Klimenkova P."/>
            <person name="Gaidamakova E.K."/>
            <person name="Zhou C.E."/>
            <person name="Stewart B.J."/>
            <person name="Lyman M.G."/>
            <person name="Malfatti S.A."/>
            <person name="Rubinfeld B."/>
            <person name="Courtot M."/>
            <person name="Singh J."/>
            <person name="Dalgard C.L."/>
            <person name="Hamilton T."/>
            <person name="Frey K.G."/>
            <person name="Gunde-Cimerman N."/>
            <person name="Dugan L."/>
            <person name="Daly M.J."/>
        </authorList>
    </citation>
    <scope>NUCLEOTIDE SEQUENCE [LARGE SCALE GENOMIC DNA]</scope>
    <source>
        <strain evidence="3 4">MD1149</strain>
    </source>
</reference>
<dbReference type="InterPro" id="IPR003163">
    <property type="entry name" value="Tscrpt_reg_HTH_APSES-type"/>
</dbReference>
<dbReference type="SUPFAM" id="SSF54616">
    <property type="entry name" value="DNA-binding domain of Mlu1-box binding protein MBP1"/>
    <property type="match status" value="1"/>
</dbReference>
<accession>A0A2S5B0A9</accession>
<dbReference type="EMBL" id="PJQD01000140">
    <property type="protein sequence ID" value="POY70220.1"/>
    <property type="molecule type" value="Genomic_DNA"/>
</dbReference>
<dbReference type="Pfam" id="PF25318">
    <property type="entry name" value="WHD_GDS1"/>
    <property type="match status" value="1"/>
</dbReference>
<feature type="region of interest" description="Disordered" evidence="1">
    <location>
        <begin position="749"/>
        <end position="804"/>
    </location>
</feature>
<dbReference type="PROSITE" id="PS51299">
    <property type="entry name" value="HTH_APSES"/>
    <property type="match status" value="1"/>
</dbReference>
<evidence type="ECO:0000313" key="3">
    <source>
        <dbReference type="EMBL" id="POY70220.1"/>
    </source>
</evidence>
<feature type="compositionally biased region" description="Pro residues" evidence="1">
    <location>
        <begin position="75"/>
        <end position="86"/>
    </location>
</feature>
<feature type="compositionally biased region" description="Basic and acidic residues" evidence="1">
    <location>
        <begin position="749"/>
        <end position="763"/>
    </location>
</feature>
<comment type="caution">
    <text evidence="3">The sequence shown here is derived from an EMBL/GenBank/DDBJ whole genome shotgun (WGS) entry which is preliminary data.</text>
</comment>
<gene>
    <name evidence="3" type="ORF">BMF94_6803</name>
</gene>
<feature type="compositionally biased region" description="Low complexity" evidence="1">
    <location>
        <begin position="87"/>
        <end position="146"/>
    </location>
</feature>
<feature type="domain" description="HTH APSES-type" evidence="2">
    <location>
        <begin position="1184"/>
        <end position="1294"/>
    </location>
</feature>
<protein>
    <recommendedName>
        <fullName evidence="2">HTH APSES-type domain-containing protein</fullName>
    </recommendedName>
</protein>
<dbReference type="STRING" id="741276.A0A2S5B0A9"/>
<dbReference type="InterPro" id="IPR036887">
    <property type="entry name" value="HTH_APSES_sf"/>
</dbReference>
<evidence type="ECO:0000256" key="1">
    <source>
        <dbReference type="SAM" id="MobiDB-lite"/>
    </source>
</evidence>
<dbReference type="GO" id="GO:0003677">
    <property type="term" value="F:DNA binding"/>
    <property type="evidence" value="ECO:0007669"/>
    <property type="project" value="InterPro"/>
</dbReference>
<feature type="region of interest" description="Disordered" evidence="1">
    <location>
        <begin position="416"/>
        <end position="472"/>
    </location>
</feature>
<dbReference type="OrthoDB" id="5597783at2759"/>
<sequence length="1431" mass="149235">MTGSAEGASGRVATRQQRSIAARENGVGSTGATAGSAIATPAHAPRTRSRAGSLSKPPPTLAKAVRSHANRVTATPPPTTSAPPVTPQQQQLSQQNGDLIGSASASPGRTRSRAATATAGPAAAPIESGAGTPLSAAAAPANGSTMPEKEKHNTRFAQQRRPAAAHSAQAAAASSAAATPAVVYPTPANAPPGYRPASAKPPLTRVPTFPLVEAYVPDSDPSNRRHPRQLLPDDLGFPTAEMKGRIKRDDLDDKLLMATCAVLHAFENRALCPKEVAEVMLERDWLKNAGTTPFAHVSTCIRSHVARASQATPAYEPLLVPFELVGALTPEEVRAVGLHAEQRPAVKRGTLWYLNPRVLGFGIGADDPFVRCRREAGLAPSDRDGLYARGLVPLQHAAPALPPALTLSSTLFTNTQESAVGSPDEGDFDEEGMGRGKRKRRASSAMMAAMGREGAKGSVPSPLGSGSSTPVPIPAAPASILVNDSASPLPTFSHRRSQSTGGPASAPARSGLPKLKFRLSSLEEVEDSDGHTGEAAQWRKKNKKKTRRAGSEGVSRAGSVESSVADDGLDEARALAFSSASSSALLAQSLLAASTIDSSTVGDSQVAPHSTISPDILSLGPASTVAFPFSRPSSTAFHLSASAPNIFSHHFTSAPSPPDVLMDDSTSDLSRPNTAAGVDGRSLAGPADAAASPASDSPDDNEDDFHEAMLRGDDFDFEWGYDSFSTNGTSSLEASAVAADLLAKAFEGHSDEVDGTPRGKAHELSAGTVGGEEDEAAVDTPATTPRSLPQDSDDECSKDEMKEEKLAALPKKSSIEPLREPISRVGMSITLCDAMSGMDEAEDRDAVIVKLEPSMPEDSNEARDPYAVPNSPVPIEDARHRLDHVQIPAPPPSPLSLELTPTIALSNAFAATDYDFVGRDEAEGLEGDVTSPSYAYTFEADDEAGENEYDLDAEEILHVKSEDEEAEMAVSSAPSSRAGSSAPALFDVRLLASVRAASVASSSSESDTLDPMSFVSPSTLATGLPVPQAAPSPPETNDWTISLDMLDDLDLDASAADLLGPENIGLEELDLAWAGDEESLPVEHTSKPSVVGGMPFQPTRPGATFLTGSTNRFTSPMPSPRRLLSSRLPSLSNDGFLPAPAPPTTPAAGMPTTAFGDLEASTSSPLSLEAVIPLEPSVVAKIVQRGIVVFSTDVSDLATGQPAPLLRRLDTDYVNATVLLQAALSSPLERASALATLLVKTDTFRVPSGSGDPGVEGTWIPLAAAEDVVATYPEQLGHLSAFFGADLAALFPEPVPTMRNSSREPPTAKRGDPNAAVLGTPSFAGAELLRRCGPPFAPRELALFVHDDEPAANVAQQGADGAGHDADDDGDESTEEEVVAVEEDTVEAAESTPASRPKRESRTRRGTAAKVKAVEHSPPRRSTRRQSMAGK</sequence>
<feature type="compositionally biased region" description="Basic residues" evidence="1">
    <location>
        <begin position="538"/>
        <end position="548"/>
    </location>
</feature>
<feature type="region of interest" description="Disordered" evidence="1">
    <location>
        <begin position="1355"/>
        <end position="1431"/>
    </location>
</feature>
<dbReference type="Gene3D" id="3.10.260.10">
    <property type="entry name" value="Transcription regulator HTH, APSES-type DNA-binding domain"/>
    <property type="match status" value="1"/>
</dbReference>
<feature type="compositionally biased region" description="Low complexity" evidence="1">
    <location>
        <begin position="157"/>
        <end position="179"/>
    </location>
</feature>